<proteinExistence type="predicted"/>
<feature type="domain" description="Nudix hydrolase" evidence="2">
    <location>
        <begin position="28"/>
        <end position="155"/>
    </location>
</feature>
<comment type="caution">
    <text evidence="3">The sequence shown here is derived from an EMBL/GenBank/DDBJ whole genome shotgun (WGS) entry which is preliminary data.</text>
</comment>
<evidence type="ECO:0000256" key="1">
    <source>
        <dbReference type="ARBA" id="ARBA00022801"/>
    </source>
</evidence>
<keyword evidence="4" id="KW-1185">Reference proteome</keyword>
<organism evidence="3 4">
    <name type="scientific">Catonella massiliensis</name>
    <dbReference type="NCBI Taxonomy" id="2799636"/>
    <lineage>
        <taxon>Bacteria</taxon>
        <taxon>Bacillati</taxon>
        <taxon>Bacillota</taxon>
        <taxon>Clostridia</taxon>
        <taxon>Lachnospirales</taxon>
        <taxon>Lachnospiraceae</taxon>
        <taxon>Catonella</taxon>
    </lineage>
</organism>
<evidence type="ECO:0000313" key="3">
    <source>
        <dbReference type="EMBL" id="MBK5898215.1"/>
    </source>
</evidence>
<sequence length="166" mass="19107">MEIWDGYNRDETLAGVDLVRGEKIPDGLYHLVCEVLVQHEDGDFLLMKRDLNKPTNPGKYEATAGGSALKGEDKLTCIKRELKEETGIEAEDFEHIGRTIHGKCIFEDFYTRTDCAKDCVTLQENETIGYKWISEAEFADFVNSDDIIRSQRERYRTFLGKRGYLK</sequence>
<accession>A0ABS1J2D4</accession>
<dbReference type="CDD" id="cd04693">
    <property type="entry name" value="NUDIX_Hydrolase"/>
    <property type="match status" value="1"/>
</dbReference>
<dbReference type="PROSITE" id="PS00893">
    <property type="entry name" value="NUDIX_BOX"/>
    <property type="match status" value="1"/>
</dbReference>
<dbReference type="Proteomes" id="UP000604730">
    <property type="component" value="Unassembled WGS sequence"/>
</dbReference>
<dbReference type="InterPro" id="IPR020084">
    <property type="entry name" value="NUDIX_hydrolase_CS"/>
</dbReference>
<dbReference type="EMBL" id="JAEPRJ010000001">
    <property type="protein sequence ID" value="MBK5898215.1"/>
    <property type="molecule type" value="Genomic_DNA"/>
</dbReference>
<gene>
    <name evidence="3" type="ORF">JJN12_10570</name>
</gene>
<dbReference type="Pfam" id="PF00293">
    <property type="entry name" value="NUDIX"/>
    <property type="match status" value="1"/>
</dbReference>
<dbReference type="Gene3D" id="3.90.79.10">
    <property type="entry name" value="Nucleoside Triphosphate Pyrophosphohydrolase"/>
    <property type="match status" value="1"/>
</dbReference>
<protein>
    <submittedName>
        <fullName evidence="3">NUDIX domain-containing protein</fullName>
    </submittedName>
</protein>
<evidence type="ECO:0000313" key="4">
    <source>
        <dbReference type="Proteomes" id="UP000604730"/>
    </source>
</evidence>
<dbReference type="InterPro" id="IPR015797">
    <property type="entry name" value="NUDIX_hydrolase-like_dom_sf"/>
</dbReference>
<reference evidence="3 4" key="1">
    <citation type="submission" date="2021-01" db="EMBL/GenBank/DDBJ databases">
        <title>Isolation and description of Catonella massiliensis sp. nov., a novel Catonella species, isolated from a stable periodontitis subject.</title>
        <authorList>
            <person name="Antezack A."/>
            <person name="Boxberger M."/>
            <person name="La Scola B."/>
            <person name="Monnet-Corti V."/>
        </authorList>
    </citation>
    <scope>NUCLEOTIDE SEQUENCE [LARGE SCALE GENOMIC DNA]</scope>
    <source>
        <strain evidence="3 4">Marseille-Q4567</strain>
    </source>
</reference>
<dbReference type="InterPro" id="IPR000086">
    <property type="entry name" value="NUDIX_hydrolase_dom"/>
</dbReference>
<dbReference type="PROSITE" id="PS51462">
    <property type="entry name" value="NUDIX"/>
    <property type="match status" value="1"/>
</dbReference>
<keyword evidence="1" id="KW-0378">Hydrolase</keyword>
<dbReference type="SUPFAM" id="SSF55811">
    <property type="entry name" value="Nudix"/>
    <property type="match status" value="1"/>
</dbReference>
<name>A0ABS1J2D4_9FIRM</name>
<evidence type="ECO:0000259" key="2">
    <source>
        <dbReference type="PROSITE" id="PS51462"/>
    </source>
</evidence>
<dbReference type="RefSeq" id="WP_208429647.1">
    <property type="nucleotide sequence ID" value="NZ_JAEPRJ010000001.1"/>
</dbReference>